<gene>
    <name evidence="1" type="ORF">L6773_18470</name>
</gene>
<proteinExistence type="predicted"/>
<reference evidence="1" key="1">
    <citation type="submission" date="2022-01" db="EMBL/GenBank/DDBJ databases">
        <authorList>
            <person name="Wang Y."/>
        </authorList>
    </citation>
    <scope>NUCLEOTIDE SEQUENCE</scope>
    <source>
        <strain evidence="1">WB101</strain>
    </source>
</reference>
<dbReference type="InterPro" id="IPR045538">
    <property type="entry name" value="CIS_TMP"/>
</dbReference>
<dbReference type="Pfam" id="PF19268">
    <property type="entry name" value="CIS_TMP"/>
    <property type="match status" value="1"/>
</dbReference>
<reference evidence="1" key="2">
    <citation type="submission" date="2024-05" db="EMBL/GenBank/DDBJ databases">
        <title>Rhodohalobacter halophilus gen. nov., sp. nov., a moderately halophilic member of the family Balneolaceae.</title>
        <authorList>
            <person name="Xia J."/>
        </authorList>
    </citation>
    <scope>NUCLEOTIDE SEQUENCE</scope>
    <source>
        <strain evidence="1">WB101</strain>
    </source>
</reference>
<dbReference type="Proteomes" id="UP001165366">
    <property type="component" value="Unassembled WGS sequence"/>
</dbReference>
<sequence length="174" mass="20036">MDDKMFNRESIYTSRAGLVLAAPFFPKLFDRLGYLINGIFVEDSTQSRAVHILEFIVTGYENVEEHALVLQKLLSGLPIQKPVDPLDELTEQEIEISESMLNALLSNWPGLEHTTIDALRETFLQREGRLQEEDGQWTLSVEIKSVDVLIDRIPWSIGVIKLPWMKNVLKVEWR</sequence>
<name>A0ABS9KIA4_9BACT</name>
<dbReference type="EMBL" id="JAKLWS010000036">
    <property type="protein sequence ID" value="MCG2590566.1"/>
    <property type="molecule type" value="Genomic_DNA"/>
</dbReference>
<evidence type="ECO:0000313" key="2">
    <source>
        <dbReference type="Proteomes" id="UP001165366"/>
    </source>
</evidence>
<comment type="caution">
    <text evidence="1">The sequence shown here is derived from an EMBL/GenBank/DDBJ whole genome shotgun (WGS) entry which is preliminary data.</text>
</comment>
<evidence type="ECO:0000313" key="1">
    <source>
        <dbReference type="EMBL" id="MCG2590566.1"/>
    </source>
</evidence>
<accession>A0ABS9KIA4</accession>
<organism evidence="1 2">
    <name type="scientific">Rhodohalobacter sulfatireducens</name>
    <dbReference type="NCBI Taxonomy" id="2911366"/>
    <lineage>
        <taxon>Bacteria</taxon>
        <taxon>Pseudomonadati</taxon>
        <taxon>Balneolota</taxon>
        <taxon>Balneolia</taxon>
        <taxon>Balneolales</taxon>
        <taxon>Balneolaceae</taxon>
        <taxon>Rhodohalobacter</taxon>
    </lineage>
</organism>
<protein>
    <submittedName>
        <fullName evidence="1">Uncharacterized protein</fullName>
    </submittedName>
</protein>
<keyword evidence="2" id="KW-1185">Reference proteome</keyword>
<dbReference type="RefSeq" id="WP_237855996.1">
    <property type="nucleotide sequence ID" value="NZ_JAKLWS010000036.1"/>
</dbReference>